<organism evidence="1 2">
    <name type="scientific">Microbacterium barkeri</name>
    <dbReference type="NCBI Taxonomy" id="33917"/>
    <lineage>
        <taxon>Bacteria</taxon>
        <taxon>Bacillati</taxon>
        <taxon>Actinomycetota</taxon>
        <taxon>Actinomycetes</taxon>
        <taxon>Micrococcales</taxon>
        <taxon>Microbacteriaceae</taxon>
        <taxon>Microbacterium</taxon>
    </lineage>
</organism>
<accession>A0A9W6H4P6</accession>
<reference evidence="1" key="1">
    <citation type="journal article" date="2014" name="Int. J. Syst. Evol. Microbiol.">
        <title>Complete genome sequence of Corynebacterium casei LMG S-19264T (=DSM 44701T), isolated from a smear-ripened cheese.</title>
        <authorList>
            <consortium name="US DOE Joint Genome Institute (JGI-PGF)"/>
            <person name="Walter F."/>
            <person name="Albersmeier A."/>
            <person name="Kalinowski J."/>
            <person name="Ruckert C."/>
        </authorList>
    </citation>
    <scope>NUCLEOTIDE SEQUENCE</scope>
    <source>
        <strain evidence="1">VKM Ac-1020</strain>
    </source>
</reference>
<proteinExistence type="predicted"/>
<evidence type="ECO:0000313" key="2">
    <source>
        <dbReference type="Proteomes" id="UP001142462"/>
    </source>
</evidence>
<sequence length="74" mass="7976">MTAEEIQAQRDLMVEHAETGYDLPATADQIRYLSDLLELSHGALWQTFGTLTRGTASLLISGLVAARSIDAEAA</sequence>
<protein>
    <submittedName>
        <fullName evidence="1">Uncharacterized protein</fullName>
    </submittedName>
</protein>
<dbReference type="Proteomes" id="UP001142462">
    <property type="component" value="Unassembled WGS sequence"/>
</dbReference>
<keyword evidence="2" id="KW-1185">Reference proteome</keyword>
<dbReference type="RefSeq" id="WP_271173917.1">
    <property type="nucleotide sequence ID" value="NZ_BSEJ01000011.1"/>
</dbReference>
<dbReference type="AlphaFoldDB" id="A0A9W6H4P6"/>
<reference evidence="1" key="2">
    <citation type="submission" date="2023-01" db="EMBL/GenBank/DDBJ databases">
        <authorList>
            <person name="Sun Q."/>
            <person name="Evtushenko L."/>
        </authorList>
    </citation>
    <scope>NUCLEOTIDE SEQUENCE</scope>
    <source>
        <strain evidence="1">VKM Ac-1020</strain>
    </source>
</reference>
<name>A0A9W6H4P6_9MICO</name>
<gene>
    <name evidence="1" type="ORF">GCM10017576_23570</name>
</gene>
<evidence type="ECO:0000313" key="1">
    <source>
        <dbReference type="EMBL" id="GLJ62227.1"/>
    </source>
</evidence>
<comment type="caution">
    <text evidence="1">The sequence shown here is derived from an EMBL/GenBank/DDBJ whole genome shotgun (WGS) entry which is preliminary data.</text>
</comment>
<dbReference type="EMBL" id="BSEJ01000011">
    <property type="protein sequence ID" value="GLJ62227.1"/>
    <property type="molecule type" value="Genomic_DNA"/>
</dbReference>